<evidence type="ECO:0000313" key="3">
    <source>
        <dbReference type="EMBL" id="GLC26129.1"/>
    </source>
</evidence>
<gene>
    <name evidence="3" type="ORF">rosag_26420</name>
</gene>
<comment type="caution">
    <text evidence="3">The sequence shown here is derived from an EMBL/GenBank/DDBJ whole genome shotgun (WGS) entry which is preliminary data.</text>
</comment>
<dbReference type="NCBIfam" id="TIGR02595">
    <property type="entry name" value="PEP_CTERM"/>
    <property type="match status" value="1"/>
</dbReference>
<feature type="domain" description="Ice-binding protein C-terminal" evidence="2">
    <location>
        <begin position="208"/>
        <end position="233"/>
    </location>
</feature>
<feature type="chain" id="PRO_5041234204" description="Ice-binding protein C-terminal domain-containing protein" evidence="1">
    <location>
        <begin position="25"/>
        <end position="236"/>
    </location>
</feature>
<organism evidence="3 4">
    <name type="scientific">Roseisolibacter agri</name>
    <dbReference type="NCBI Taxonomy" id="2014610"/>
    <lineage>
        <taxon>Bacteria</taxon>
        <taxon>Pseudomonadati</taxon>
        <taxon>Gemmatimonadota</taxon>
        <taxon>Gemmatimonadia</taxon>
        <taxon>Gemmatimonadales</taxon>
        <taxon>Gemmatimonadaceae</taxon>
        <taxon>Roseisolibacter</taxon>
    </lineage>
</organism>
<dbReference type="Pfam" id="PF07589">
    <property type="entry name" value="PEP-CTERM"/>
    <property type="match status" value="1"/>
</dbReference>
<name>A0AA37VF20_9BACT</name>
<feature type="signal peptide" evidence="1">
    <location>
        <begin position="1"/>
        <end position="24"/>
    </location>
</feature>
<keyword evidence="1" id="KW-0732">Signal</keyword>
<dbReference type="Proteomes" id="UP001161325">
    <property type="component" value="Unassembled WGS sequence"/>
</dbReference>
<evidence type="ECO:0000313" key="4">
    <source>
        <dbReference type="Proteomes" id="UP001161325"/>
    </source>
</evidence>
<sequence>MPRWAALLVAGALGGVGLPAMAHAQILWTDWTSLTLGNVGSATGTIAAPSGPVGVSYSGQVYTTSQLGCGASYWLPVATYQSATVPNAPPPCDMIALTGGPTFGTNTVTFSQAIVNPVMAILSLGQPSTVITYNFNQPFNILSFGPGAFGGPGTLSQLQPNVLTGVEGNGVIQFQGTFSSISWTVPTPETWHGFTVGVVGVASPTPTTVPEPTTVTLLGLGLAGVGALARGRRARR</sequence>
<protein>
    <recommendedName>
        <fullName evidence="2">Ice-binding protein C-terminal domain-containing protein</fullName>
    </recommendedName>
</protein>
<evidence type="ECO:0000256" key="1">
    <source>
        <dbReference type="SAM" id="SignalP"/>
    </source>
</evidence>
<dbReference type="EMBL" id="BRXS01000004">
    <property type="protein sequence ID" value="GLC26129.1"/>
    <property type="molecule type" value="Genomic_DNA"/>
</dbReference>
<dbReference type="RefSeq" id="WP_284350597.1">
    <property type="nucleotide sequence ID" value="NZ_BRXS01000004.1"/>
</dbReference>
<dbReference type="InterPro" id="IPR013424">
    <property type="entry name" value="Ice-binding_C"/>
</dbReference>
<dbReference type="AlphaFoldDB" id="A0AA37VF20"/>
<keyword evidence="4" id="KW-1185">Reference proteome</keyword>
<proteinExistence type="predicted"/>
<accession>A0AA37VF20</accession>
<evidence type="ECO:0000259" key="2">
    <source>
        <dbReference type="Pfam" id="PF07589"/>
    </source>
</evidence>
<reference evidence="3" key="1">
    <citation type="submission" date="2022-08" db="EMBL/GenBank/DDBJ databases">
        <title>Draft genome sequencing of Roseisolibacter agri AW1220.</title>
        <authorList>
            <person name="Tobiishi Y."/>
            <person name="Tonouchi A."/>
        </authorList>
    </citation>
    <scope>NUCLEOTIDE SEQUENCE</scope>
    <source>
        <strain evidence="3">AW1220</strain>
    </source>
</reference>